<keyword evidence="15 27" id="KW-0067">ATP-binding</keyword>
<dbReference type="PANTHER" id="PTHR11374">
    <property type="entry name" value="UDP-GLUCOSE DEHYDROGENASE/UDP-MANNAC DEHYDROGENASE"/>
    <property type="match status" value="1"/>
</dbReference>
<evidence type="ECO:0000256" key="28">
    <source>
        <dbReference type="SAM" id="Phobius"/>
    </source>
</evidence>
<feature type="active site" description="Nucleophile" evidence="25">
    <location>
        <position position="276"/>
    </location>
</feature>
<feature type="binding site" evidence="26">
    <location>
        <begin position="11"/>
        <end position="16"/>
    </location>
    <ligand>
        <name>NAD(+)</name>
        <dbReference type="ChEBI" id="CHEBI:57540"/>
    </ligand>
</feature>
<dbReference type="InterPro" id="IPR017476">
    <property type="entry name" value="UDP-Glc/GDP-Man"/>
</dbReference>
<dbReference type="AlphaFoldDB" id="A0A836GIN5"/>
<dbReference type="FunFam" id="3.30.200.20:FF:000023">
    <property type="entry name" value="Receptor protein serine/threonine kinase"/>
    <property type="match status" value="1"/>
</dbReference>
<dbReference type="InterPro" id="IPR008927">
    <property type="entry name" value="6-PGluconate_DH-like_C_sf"/>
</dbReference>
<evidence type="ECO:0000313" key="31">
    <source>
        <dbReference type="EMBL" id="KAG5343605.1"/>
    </source>
</evidence>
<keyword evidence="19 26" id="KW-0520">NAD</keyword>
<evidence type="ECO:0000256" key="19">
    <source>
        <dbReference type="ARBA" id="ARBA00023027"/>
    </source>
</evidence>
<dbReference type="SUPFAM" id="SSF52413">
    <property type="entry name" value="UDP-glucose/GDP-mannose dehydrogenase C-terminal domain"/>
    <property type="match status" value="1"/>
</dbReference>
<evidence type="ECO:0000259" key="30">
    <source>
        <dbReference type="PROSITE" id="PS51256"/>
    </source>
</evidence>
<comment type="catalytic activity">
    <reaction evidence="22">
        <text>UDP-alpha-D-glucose + 2 NAD(+) + H2O = UDP-alpha-D-glucuronate + 2 NADH + 3 H(+)</text>
        <dbReference type="Rhea" id="RHEA:23596"/>
        <dbReference type="ChEBI" id="CHEBI:15377"/>
        <dbReference type="ChEBI" id="CHEBI:15378"/>
        <dbReference type="ChEBI" id="CHEBI:57540"/>
        <dbReference type="ChEBI" id="CHEBI:57945"/>
        <dbReference type="ChEBI" id="CHEBI:58052"/>
        <dbReference type="ChEBI" id="CHEBI:58885"/>
        <dbReference type="EC" id="1.1.1.22"/>
    </reaction>
</comment>
<dbReference type="InterPro" id="IPR011009">
    <property type="entry name" value="Kinase-like_dom_sf"/>
</dbReference>
<evidence type="ECO:0000256" key="15">
    <source>
        <dbReference type="ARBA" id="ARBA00022840"/>
    </source>
</evidence>
<dbReference type="SUPFAM" id="SSF48179">
    <property type="entry name" value="6-phosphogluconate dehydrogenase C-terminal domain-like"/>
    <property type="match status" value="1"/>
</dbReference>
<evidence type="ECO:0000256" key="24">
    <source>
        <dbReference type="ARBA" id="ARBA00048773"/>
    </source>
</evidence>
<evidence type="ECO:0000256" key="26">
    <source>
        <dbReference type="PIRSR" id="PIRSR500133-3"/>
    </source>
</evidence>
<feature type="binding site" evidence="27">
    <location>
        <position position="689"/>
    </location>
    <ligand>
        <name>ATP</name>
        <dbReference type="ChEBI" id="CHEBI:30616"/>
    </ligand>
</feature>
<keyword evidence="8" id="KW-0723">Serine/threonine-protein kinase</keyword>
<evidence type="ECO:0000256" key="13">
    <source>
        <dbReference type="ARBA" id="ARBA00022741"/>
    </source>
</evidence>
<sequence length="959" mass="107365">MTRIRRICCIGAGYVGGPTCSVIALKCPEIQVTVVDKSKERIAQWNSQKLPIYEPGLDEVVGKCRGKNLFFSTDIDTAIKEADLIFISVNTPTKTFGNGKGRAADLKYVESAARMIAQVATGDKIVVEKSTVPVRAAESIMNILRANHKPGVSYQILSNPEFLAEGTAIEDLVNADRVLIGGENSPEGQAAIEELCQIYEHWIPREKILTTNTWSSELSKLAANAFLAQRISSINSLSAVCEATGADVSEVARAIGLDSRIGSKFLSASVGFGGSCFQKDILNLVYICECLNLPEVAAYWQQVIDMNEYQKSRFSAKVIESLFNTVTDKRIAMLGFAFKKDTGDTRESPAIHVAKTLLDEGAVLHIYDPKVEETQIIQDLTHPSITSDPKDVKSRISIYKDAYSATKNTHAIVLCTEWDEFIELDYTQIYADMMKPAYIFDGRNILNFDRLQKIGFIVQTIGNLKCYCDICSKTNYTCETDGYCFASTSLKNNVISYARRCYNKMNFFPDTEYSVWCTTNGTLRGRDGIEFVIACCDHSDYCNRDLRPSFPTYESRGRSNSHFANHLEGVSSSGDDATWVTWKMALTIAVPICAICVVVMAIYHIHMTKKRPARHFPDDSLEAPDRPILGGVTIRDMLEMTTSGSGSVGLPLLVQRSIARQIQLVETIGKGRFGEVWRGRWRGENVAVKIFSSREERSWFREAEIYQTVMLRHDNILGFIAADNKDNGTWTQLWLITDYHEKGSLFDYLNRLTVDTNGMIRMALSIATGLAHLHMEIVGTQGKPAIAHRDLKSKNILVKTNGTCAIGDLGLAARHDVITDTVDIQLNNRVGTKRYMAPEVLEETINMNHFDSFKRADVYALGLILWEISRRCNVGGIHDEYQLPFYDLVPSDPTIEEMRKVVCTDRQRPSIPNRWQSIEALQVMSKVMKECWYHNAAARLTALRIKKSLANYGAIDDLK</sequence>
<dbReference type="SUPFAM" id="SSF51735">
    <property type="entry name" value="NAD(P)-binding Rossmann-fold domains"/>
    <property type="match status" value="1"/>
</dbReference>
<dbReference type="PROSITE" id="PS00107">
    <property type="entry name" value="PROTEIN_KINASE_ATP"/>
    <property type="match status" value="1"/>
</dbReference>
<evidence type="ECO:0000256" key="10">
    <source>
        <dbReference type="ARBA" id="ARBA00022692"/>
    </source>
</evidence>
<dbReference type="EC" id="2.7.11.30" evidence="5"/>
<dbReference type="Gene3D" id="3.30.200.20">
    <property type="entry name" value="Phosphorylase Kinase, domain 1"/>
    <property type="match status" value="1"/>
</dbReference>
<dbReference type="InterPro" id="IPR036220">
    <property type="entry name" value="UDP-Glc/GDP-Man_DH_C_sf"/>
</dbReference>
<dbReference type="GO" id="GO:0046872">
    <property type="term" value="F:metal ion binding"/>
    <property type="evidence" value="ECO:0007669"/>
    <property type="project" value="UniProtKB-KW"/>
</dbReference>
<evidence type="ECO:0000256" key="21">
    <source>
        <dbReference type="ARBA" id="ARBA00023170"/>
    </source>
</evidence>
<evidence type="ECO:0000256" key="12">
    <source>
        <dbReference type="ARBA" id="ARBA00022729"/>
    </source>
</evidence>
<evidence type="ECO:0000256" key="5">
    <source>
        <dbReference type="ARBA" id="ARBA00012401"/>
    </source>
</evidence>
<keyword evidence="11" id="KW-0479">Metal-binding</keyword>
<accession>A0A836GIN5</accession>
<dbReference type="CDD" id="cd14143">
    <property type="entry name" value="STKc_TGFbR1_ACVR1b_ACVR1c"/>
    <property type="match status" value="1"/>
</dbReference>
<comment type="catalytic activity">
    <reaction evidence="23">
        <text>L-seryl-[receptor-protein] + ATP = O-phospho-L-seryl-[receptor-protein] + ADP + H(+)</text>
        <dbReference type="Rhea" id="RHEA:18673"/>
        <dbReference type="Rhea" id="RHEA-COMP:11022"/>
        <dbReference type="Rhea" id="RHEA-COMP:11023"/>
        <dbReference type="ChEBI" id="CHEBI:15378"/>
        <dbReference type="ChEBI" id="CHEBI:29999"/>
        <dbReference type="ChEBI" id="CHEBI:30616"/>
        <dbReference type="ChEBI" id="CHEBI:83421"/>
        <dbReference type="ChEBI" id="CHEBI:456216"/>
        <dbReference type="EC" id="2.7.11.30"/>
    </reaction>
</comment>
<evidence type="ECO:0000256" key="17">
    <source>
        <dbReference type="ARBA" id="ARBA00022989"/>
    </source>
</evidence>
<feature type="domain" description="Protein kinase" evidence="29">
    <location>
        <begin position="662"/>
        <end position="955"/>
    </location>
</feature>
<dbReference type="InterPro" id="IPR000719">
    <property type="entry name" value="Prot_kinase_dom"/>
</dbReference>
<comment type="pathway">
    <text evidence="2">Nucleotide-sugar biosynthesis; UDP-alpha-D-glucuronate biosynthesis; UDP-alpha-D-glucuronate from UDP-alpha-D-glucose: step 1/1.</text>
</comment>
<evidence type="ECO:0000256" key="2">
    <source>
        <dbReference type="ARBA" id="ARBA00004701"/>
    </source>
</evidence>
<dbReference type="PROSITE" id="PS50011">
    <property type="entry name" value="PROTEIN_KINASE_DOM"/>
    <property type="match status" value="1"/>
</dbReference>
<dbReference type="Pfam" id="PF08515">
    <property type="entry name" value="TGF_beta_GS"/>
    <property type="match status" value="1"/>
</dbReference>
<dbReference type="Pfam" id="PF00984">
    <property type="entry name" value="UDPG_MGDP_dh"/>
    <property type="match status" value="1"/>
</dbReference>
<dbReference type="InterPro" id="IPR045860">
    <property type="entry name" value="Snake_toxin-like_sf"/>
</dbReference>
<evidence type="ECO:0000256" key="4">
    <source>
        <dbReference type="ARBA" id="ARBA00009605"/>
    </source>
</evidence>
<dbReference type="Pfam" id="PF03721">
    <property type="entry name" value="UDPG_MGDP_dh_N"/>
    <property type="match status" value="1"/>
</dbReference>
<comment type="catalytic activity">
    <reaction evidence="24">
        <text>L-threonyl-[receptor-protein] + ATP = O-phospho-L-threonyl-[receptor-protein] + ADP + H(+)</text>
        <dbReference type="Rhea" id="RHEA:44880"/>
        <dbReference type="Rhea" id="RHEA-COMP:11024"/>
        <dbReference type="Rhea" id="RHEA-COMP:11025"/>
        <dbReference type="ChEBI" id="CHEBI:15378"/>
        <dbReference type="ChEBI" id="CHEBI:30013"/>
        <dbReference type="ChEBI" id="CHEBI:30616"/>
        <dbReference type="ChEBI" id="CHEBI:61977"/>
        <dbReference type="ChEBI" id="CHEBI:456216"/>
        <dbReference type="EC" id="2.7.11.30"/>
    </reaction>
</comment>
<feature type="non-terminal residue" evidence="31">
    <location>
        <position position="1"/>
    </location>
</feature>
<evidence type="ECO:0000256" key="16">
    <source>
        <dbReference type="ARBA" id="ARBA00022842"/>
    </source>
</evidence>
<dbReference type="InterPro" id="IPR036291">
    <property type="entry name" value="NAD(P)-bd_dom_sf"/>
</dbReference>
<dbReference type="SUPFAM" id="SSF57302">
    <property type="entry name" value="Snake toxin-like"/>
    <property type="match status" value="1"/>
</dbReference>
<dbReference type="FunFam" id="3.40.50.720:FF:000114">
    <property type="entry name" value="UDP-glucose 6-dehydrogenase"/>
    <property type="match status" value="1"/>
</dbReference>
<dbReference type="PANTHER" id="PTHR11374:SF3">
    <property type="entry name" value="UDP-GLUCOSE 6-DEHYDROGENASE"/>
    <property type="match status" value="1"/>
</dbReference>
<comment type="subcellular location">
    <subcellularLocation>
        <location evidence="1">Membrane</location>
        <topology evidence="1">Single-pass type I membrane protein</topology>
    </subcellularLocation>
</comment>
<dbReference type="GO" id="GO:0006024">
    <property type="term" value="P:glycosaminoglycan biosynthetic process"/>
    <property type="evidence" value="ECO:0007669"/>
    <property type="project" value="TreeGrafter"/>
</dbReference>
<feature type="binding site" evidence="26">
    <location>
        <begin position="89"/>
        <end position="93"/>
    </location>
    <ligand>
        <name>NAD(+)</name>
        <dbReference type="ChEBI" id="CHEBI:57540"/>
    </ligand>
</feature>
<dbReference type="Gene3D" id="3.40.50.720">
    <property type="entry name" value="NAD(P)-binding Rossmann-like Domain"/>
    <property type="match status" value="2"/>
</dbReference>
<dbReference type="SMART" id="SM00467">
    <property type="entry name" value="GS"/>
    <property type="match status" value="1"/>
</dbReference>
<dbReference type="Pfam" id="PF01064">
    <property type="entry name" value="Activin_recp"/>
    <property type="match status" value="1"/>
</dbReference>
<feature type="transmembrane region" description="Helical" evidence="28">
    <location>
        <begin position="582"/>
        <end position="605"/>
    </location>
</feature>
<evidence type="ECO:0000256" key="22">
    <source>
        <dbReference type="ARBA" id="ARBA00047473"/>
    </source>
</evidence>
<dbReference type="InterPro" id="IPR003605">
    <property type="entry name" value="GS_dom"/>
</dbReference>
<dbReference type="Gene3D" id="1.10.510.10">
    <property type="entry name" value="Transferase(Phosphotransferase) domain 1"/>
    <property type="match status" value="1"/>
</dbReference>
<dbReference type="InterPro" id="IPR001245">
    <property type="entry name" value="Ser-Thr/Tyr_kinase_cat_dom"/>
</dbReference>
<evidence type="ECO:0000256" key="20">
    <source>
        <dbReference type="ARBA" id="ARBA00023136"/>
    </source>
</evidence>
<feature type="binding site" evidence="26">
    <location>
        <position position="346"/>
    </location>
    <ligand>
        <name>NAD(+)</name>
        <dbReference type="ChEBI" id="CHEBI:57540"/>
    </ligand>
</feature>
<keyword evidence="21" id="KW-0675">Receptor</keyword>
<dbReference type="Pfam" id="PF07714">
    <property type="entry name" value="PK_Tyr_Ser-Thr"/>
    <property type="match status" value="1"/>
</dbReference>
<gene>
    <name evidence="31" type="primary">Sgl</name>
    <name evidence="31" type="ORF">G6Z76_0002754</name>
</gene>
<dbReference type="PROSITE" id="PS51256">
    <property type="entry name" value="GS"/>
    <property type="match status" value="1"/>
</dbReference>
<protein>
    <recommendedName>
        <fullName evidence="7">UDP-glucose 6-dehydrogenase</fullName>
        <ecNumber evidence="6">1.1.1.22</ecNumber>
        <ecNumber evidence="5">2.7.11.30</ecNumber>
    </recommendedName>
</protein>
<dbReference type="GO" id="GO:0016020">
    <property type="term" value="C:membrane"/>
    <property type="evidence" value="ECO:0007669"/>
    <property type="project" value="UniProtKB-SubCell"/>
</dbReference>
<keyword evidence="14" id="KW-0418">Kinase</keyword>
<dbReference type="InterPro" id="IPR008271">
    <property type="entry name" value="Ser/Thr_kinase_AS"/>
</dbReference>
<evidence type="ECO:0000256" key="23">
    <source>
        <dbReference type="ARBA" id="ARBA00047681"/>
    </source>
</evidence>
<evidence type="ECO:0000256" key="9">
    <source>
        <dbReference type="ARBA" id="ARBA00022679"/>
    </source>
</evidence>
<evidence type="ECO:0000256" key="14">
    <source>
        <dbReference type="ARBA" id="ARBA00022777"/>
    </source>
</evidence>
<comment type="similarity">
    <text evidence="4">Belongs to the protein kinase superfamily. TKL Ser/Thr protein kinase family. TGFB receptor subfamily.</text>
</comment>
<keyword evidence="17 28" id="KW-1133">Transmembrane helix</keyword>
<dbReference type="PROSITE" id="PS00108">
    <property type="entry name" value="PROTEIN_KINASE_ST"/>
    <property type="match status" value="1"/>
</dbReference>
<dbReference type="GO" id="GO:0003979">
    <property type="term" value="F:UDP-glucose 6-dehydrogenase activity"/>
    <property type="evidence" value="ECO:0007669"/>
    <property type="project" value="UniProtKB-EC"/>
</dbReference>
<evidence type="ECO:0000256" key="1">
    <source>
        <dbReference type="ARBA" id="ARBA00004479"/>
    </source>
</evidence>
<dbReference type="Proteomes" id="UP000669903">
    <property type="component" value="Unassembled WGS sequence"/>
</dbReference>
<dbReference type="GO" id="GO:0005634">
    <property type="term" value="C:nucleus"/>
    <property type="evidence" value="ECO:0007669"/>
    <property type="project" value="TreeGrafter"/>
</dbReference>
<evidence type="ECO:0000256" key="18">
    <source>
        <dbReference type="ARBA" id="ARBA00023002"/>
    </source>
</evidence>
<feature type="domain" description="GS" evidence="30">
    <location>
        <begin position="632"/>
        <end position="661"/>
    </location>
</feature>
<dbReference type="InterPro" id="IPR014026">
    <property type="entry name" value="UDP-Glc/GDP-Man_DH_dimer"/>
</dbReference>
<keyword evidence="12" id="KW-0732">Signal</keyword>
<evidence type="ECO:0000259" key="29">
    <source>
        <dbReference type="PROSITE" id="PS50011"/>
    </source>
</evidence>
<dbReference type="InterPro" id="IPR001732">
    <property type="entry name" value="UDP-Glc/GDP-Man_DH_N"/>
</dbReference>
<feature type="binding site" evidence="26">
    <location>
        <begin position="276"/>
        <end position="279"/>
    </location>
    <ligand>
        <name>NAD(+)</name>
        <dbReference type="ChEBI" id="CHEBI:57540"/>
    </ligand>
</feature>
<dbReference type="Pfam" id="PF03720">
    <property type="entry name" value="UDPG_MGDP_dh_C"/>
    <property type="match status" value="1"/>
</dbReference>
<feature type="binding site" evidence="26">
    <location>
        <position position="165"/>
    </location>
    <ligand>
        <name>NAD(+)</name>
        <dbReference type="ChEBI" id="CHEBI:57540"/>
    </ligand>
</feature>
<keyword evidence="10 28" id="KW-0812">Transmembrane</keyword>
<feature type="binding site" evidence="26">
    <location>
        <position position="41"/>
    </location>
    <ligand>
        <name>NAD(+)</name>
        <dbReference type="ChEBI" id="CHEBI:57540"/>
    </ligand>
</feature>
<dbReference type="GO" id="GO:0005524">
    <property type="term" value="F:ATP binding"/>
    <property type="evidence" value="ECO:0007669"/>
    <property type="project" value="UniProtKB-UniRule"/>
</dbReference>
<comment type="caution">
    <text evidence="31">The sequence shown here is derived from an EMBL/GenBank/DDBJ whole genome shotgun (WGS) entry which is preliminary data.</text>
</comment>
<dbReference type="FunFam" id="1.20.5.100:FF:000001">
    <property type="entry name" value="UDP-glucose 6-dehydrogenase"/>
    <property type="match status" value="1"/>
</dbReference>
<evidence type="ECO:0000256" key="25">
    <source>
        <dbReference type="PIRSR" id="PIRSR500133-1"/>
    </source>
</evidence>
<keyword evidence="20 28" id="KW-0472">Membrane</keyword>
<dbReference type="GO" id="GO:0051287">
    <property type="term" value="F:NAD binding"/>
    <property type="evidence" value="ECO:0007669"/>
    <property type="project" value="InterPro"/>
</dbReference>
<dbReference type="FunFam" id="3.40.50.720:FF:000032">
    <property type="entry name" value="UDP-glucose 6-dehydrogenase"/>
    <property type="match status" value="1"/>
</dbReference>
<dbReference type="PIRSF" id="PIRSF500133">
    <property type="entry name" value="UDPglc_DH_euk"/>
    <property type="match status" value="1"/>
</dbReference>
<dbReference type="Gene3D" id="2.10.60.10">
    <property type="entry name" value="CD59"/>
    <property type="match status" value="1"/>
</dbReference>
<name>A0A836GIN5_9HYME</name>
<dbReference type="Gene3D" id="1.20.5.100">
    <property type="entry name" value="Cytochrome c1, transmembrane anchor, C-terminal"/>
    <property type="match status" value="1"/>
</dbReference>
<dbReference type="FunFam" id="1.10.510.10:FF:000045">
    <property type="entry name" value="Receptor protein serine/threonine kinase"/>
    <property type="match status" value="1"/>
</dbReference>
<dbReference type="SUPFAM" id="SSF56112">
    <property type="entry name" value="Protein kinase-like (PK-like)"/>
    <property type="match status" value="1"/>
</dbReference>
<keyword evidence="13 27" id="KW-0547">Nucleotide-binding</keyword>
<evidence type="ECO:0000256" key="8">
    <source>
        <dbReference type="ARBA" id="ARBA00022527"/>
    </source>
</evidence>
<dbReference type="SMART" id="SM00220">
    <property type="entry name" value="S_TKc"/>
    <property type="match status" value="1"/>
</dbReference>
<dbReference type="EMBL" id="JAANIC010002949">
    <property type="protein sequence ID" value="KAG5343605.1"/>
    <property type="molecule type" value="Genomic_DNA"/>
</dbReference>
<evidence type="ECO:0000313" key="32">
    <source>
        <dbReference type="Proteomes" id="UP000669903"/>
    </source>
</evidence>
<dbReference type="InterPro" id="IPR014027">
    <property type="entry name" value="UDP-Glc/GDP-Man_DH_C"/>
</dbReference>
<dbReference type="SMART" id="SM00984">
    <property type="entry name" value="UDPG_MGDP_dh_C"/>
    <property type="match status" value="1"/>
</dbReference>
<proteinExistence type="inferred from homology"/>
<feature type="binding site" evidence="26">
    <location>
        <begin position="130"/>
        <end position="131"/>
    </location>
    <ligand>
        <name>NAD(+)</name>
        <dbReference type="ChEBI" id="CHEBI:57540"/>
    </ligand>
</feature>
<dbReference type="UniPathway" id="UPA00038">
    <property type="reaction ID" value="UER00491"/>
</dbReference>
<feature type="binding site" evidence="26">
    <location>
        <position position="36"/>
    </location>
    <ligand>
        <name>NAD(+)</name>
        <dbReference type="ChEBI" id="CHEBI:57540"/>
    </ligand>
</feature>
<evidence type="ECO:0000256" key="11">
    <source>
        <dbReference type="ARBA" id="ARBA00022723"/>
    </source>
</evidence>
<dbReference type="EC" id="1.1.1.22" evidence="6"/>
<evidence type="ECO:0000256" key="6">
    <source>
        <dbReference type="ARBA" id="ARBA00012954"/>
    </source>
</evidence>
<dbReference type="GO" id="GO:0006065">
    <property type="term" value="P:UDP-glucuronate biosynthetic process"/>
    <property type="evidence" value="ECO:0007669"/>
    <property type="project" value="UniProtKB-UniPathway"/>
</dbReference>
<reference evidence="31" key="1">
    <citation type="submission" date="2020-03" db="EMBL/GenBank/DDBJ databases">
        <title>Relaxed selection underlies rapid genomic changes in the transitions from sociality to social parasitism in ants.</title>
        <authorList>
            <person name="Bi X."/>
        </authorList>
    </citation>
    <scope>NUCLEOTIDE SEQUENCE</scope>
    <source>
        <strain evidence="31">BGI-DK2014a</strain>
        <tissue evidence="31">Whole body</tissue>
    </source>
</reference>
<dbReference type="InterPro" id="IPR028356">
    <property type="entry name" value="UDPglc_DH_euk"/>
</dbReference>
<comment type="similarity">
    <text evidence="3">Belongs to the UDP-glucose/GDP-mannose dehydrogenase family.</text>
</comment>
<dbReference type="NCBIfam" id="TIGR03026">
    <property type="entry name" value="NDP-sugDHase"/>
    <property type="match status" value="1"/>
</dbReference>
<keyword evidence="9" id="KW-0808">Transferase</keyword>
<evidence type="ECO:0000256" key="27">
    <source>
        <dbReference type="PROSITE-ProRule" id="PRU10141"/>
    </source>
</evidence>
<feature type="non-terminal residue" evidence="31">
    <location>
        <position position="959"/>
    </location>
</feature>
<dbReference type="InterPro" id="IPR017441">
    <property type="entry name" value="Protein_kinase_ATP_BS"/>
</dbReference>
<evidence type="ECO:0000256" key="3">
    <source>
        <dbReference type="ARBA" id="ARBA00006601"/>
    </source>
</evidence>
<keyword evidence="18" id="KW-0560">Oxidoreductase</keyword>
<dbReference type="InterPro" id="IPR000472">
    <property type="entry name" value="Activin_recp"/>
</dbReference>
<organism evidence="31 32">
    <name type="scientific">Acromyrmex charruanus</name>
    <dbReference type="NCBI Taxonomy" id="2715315"/>
    <lineage>
        <taxon>Eukaryota</taxon>
        <taxon>Metazoa</taxon>
        <taxon>Ecdysozoa</taxon>
        <taxon>Arthropoda</taxon>
        <taxon>Hexapoda</taxon>
        <taxon>Insecta</taxon>
        <taxon>Pterygota</taxon>
        <taxon>Neoptera</taxon>
        <taxon>Endopterygota</taxon>
        <taxon>Hymenoptera</taxon>
        <taxon>Apocrita</taxon>
        <taxon>Aculeata</taxon>
        <taxon>Formicoidea</taxon>
        <taxon>Formicidae</taxon>
        <taxon>Myrmicinae</taxon>
        <taxon>Acromyrmex</taxon>
    </lineage>
</organism>
<dbReference type="PIRSF" id="PIRSF000124">
    <property type="entry name" value="UDPglc_GDPman_dh"/>
    <property type="match status" value="1"/>
</dbReference>
<dbReference type="GO" id="GO:0004675">
    <property type="term" value="F:transmembrane receptor protein serine/threonine kinase activity"/>
    <property type="evidence" value="ECO:0007669"/>
    <property type="project" value="UniProtKB-EC"/>
</dbReference>
<dbReference type="CDD" id="cd23598">
    <property type="entry name" value="TFP_LU_ECD_Babo"/>
    <property type="match status" value="1"/>
</dbReference>
<evidence type="ECO:0000256" key="7">
    <source>
        <dbReference type="ARBA" id="ARBA00015132"/>
    </source>
</evidence>
<keyword evidence="16" id="KW-0460">Magnesium</keyword>
<keyword evidence="32" id="KW-1185">Reference proteome</keyword>